<evidence type="ECO:0000256" key="5">
    <source>
        <dbReference type="ARBA" id="ARBA00022832"/>
    </source>
</evidence>
<feature type="active site" description="Proton acceptor" evidence="10">
    <location>
        <position position="168"/>
    </location>
</feature>
<evidence type="ECO:0000256" key="6">
    <source>
        <dbReference type="ARBA" id="ARBA00022989"/>
    </source>
</evidence>
<dbReference type="SUPFAM" id="SSF52777">
    <property type="entry name" value="CoA-dependent acyltransferases"/>
    <property type="match status" value="2"/>
</dbReference>
<dbReference type="InterPro" id="IPR039551">
    <property type="entry name" value="Cho/carn_acyl_trans"/>
</dbReference>
<evidence type="ECO:0000256" key="3">
    <source>
        <dbReference type="ARBA" id="ARBA00022679"/>
    </source>
</evidence>
<reference evidence="13 14" key="1">
    <citation type="submission" date="2011-02" db="EMBL/GenBank/DDBJ databases">
        <title>The Genome Sequence of Sphaeroforma arctica JP610.</title>
        <authorList>
            <consortium name="The Broad Institute Genome Sequencing Platform"/>
            <person name="Russ C."/>
            <person name="Cuomo C."/>
            <person name="Young S.K."/>
            <person name="Zeng Q."/>
            <person name="Gargeya S."/>
            <person name="Alvarado L."/>
            <person name="Berlin A."/>
            <person name="Chapman S.B."/>
            <person name="Chen Z."/>
            <person name="Freedman E."/>
            <person name="Gellesch M."/>
            <person name="Goldberg J."/>
            <person name="Griggs A."/>
            <person name="Gujja S."/>
            <person name="Heilman E."/>
            <person name="Heiman D."/>
            <person name="Howarth C."/>
            <person name="Mehta T."/>
            <person name="Neiman D."/>
            <person name="Pearson M."/>
            <person name="Roberts A."/>
            <person name="Saif S."/>
            <person name="Shea T."/>
            <person name="Shenoy N."/>
            <person name="Sisk P."/>
            <person name="Stolte C."/>
            <person name="Sykes S."/>
            <person name="White J."/>
            <person name="Yandava C."/>
            <person name="Burger G."/>
            <person name="Gray M.W."/>
            <person name="Holland P.W.H."/>
            <person name="King N."/>
            <person name="Lang F.B.F."/>
            <person name="Roger A.J."/>
            <person name="Ruiz-Trillo I."/>
            <person name="Haas B."/>
            <person name="Nusbaum C."/>
            <person name="Birren B."/>
        </authorList>
    </citation>
    <scope>NUCLEOTIDE SEQUENCE [LARGE SCALE GENOMIC DNA]</scope>
    <source>
        <strain evidence="13 14">JP610</strain>
    </source>
</reference>
<evidence type="ECO:0000256" key="1">
    <source>
        <dbReference type="ARBA" id="ARBA00004141"/>
    </source>
</evidence>
<dbReference type="GO" id="GO:0009437">
    <property type="term" value="P:carnitine metabolic process"/>
    <property type="evidence" value="ECO:0007669"/>
    <property type="project" value="TreeGrafter"/>
</dbReference>
<evidence type="ECO:0000256" key="4">
    <source>
        <dbReference type="ARBA" id="ARBA00022692"/>
    </source>
</evidence>
<keyword evidence="6" id="KW-1133">Transmembrane helix</keyword>
<dbReference type="OrthoDB" id="240216at2759"/>
<dbReference type="PROSITE" id="PS00440">
    <property type="entry name" value="ACYLTRANSF_C_2"/>
    <property type="match status" value="1"/>
</dbReference>
<keyword evidence="5" id="KW-0276">Fatty acid metabolism</keyword>
<keyword evidence="4" id="KW-0812">Transmembrane</keyword>
<evidence type="ECO:0000313" key="14">
    <source>
        <dbReference type="Proteomes" id="UP000054560"/>
    </source>
</evidence>
<evidence type="ECO:0000256" key="9">
    <source>
        <dbReference type="ARBA" id="ARBA00023315"/>
    </source>
</evidence>
<dbReference type="Gene3D" id="3.30.559.70">
    <property type="entry name" value="Choline/Carnitine o-acyltransferase, domain 2"/>
    <property type="match status" value="1"/>
</dbReference>
<evidence type="ECO:0000256" key="11">
    <source>
        <dbReference type="RuleBase" id="RU003801"/>
    </source>
</evidence>
<dbReference type="Gene3D" id="3.30.559.10">
    <property type="entry name" value="Chloramphenicol acetyltransferase-like domain"/>
    <property type="match status" value="1"/>
</dbReference>
<dbReference type="PANTHER" id="PTHR22589:SF31">
    <property type="entry name" value="CARNITINE O-PALMITOYLTRANSFERASE"/>
    <property type="match status" value="1"/>
</dbReference>
<dbReference type="eggNOG" id="KOG3716">
    <property type="taxonomic scope" value="Eukaryota"/>
</dbReference>
<feature type="domain" description="Choline/carnitine acyltransferase" evidence="12">
    <location>
        <begin position="1"/>
        <end position="456"/>
    </location>
</feature>
<gene>
    <name evidence="13" type="ORF">SARC_11319</name>
</gene>
<comment type="similarity">
    <text evidence="2 11">Belongs to the carnitine/choline acetyltransferase family.</text>
</comment>
<keyword evidence="14" id="KW-1185">Reference proteome</keyword>
<proteinExistence type="inferred from homology"/>
<dbReference type="STRING" id="667725.A0A0L0FJH5"/>
<dbReference type="Proteomes" id="UP000054560">
    <property type="component" value="Unassembled WGS sequence"/>
</dbReference>
<dbReference type="InterPro" id="IPR042231">
    <property type="entry name" value="Cho/carn_acyl_trans_2"/>
</dbReference>
<evidence type="ECO:0000256" key="8">
    <source>
        <dbReference type="ARBA" id="ARBA00023136"/>
    </source>
</evidence>
<organism evidence="13 14">
    <name type="scientific">Sphaeroforma arctica JP610</name>
    <dbReference type="NCBI Taxonomy" id="667725"/>
    <lineage>
        <taxon>Eukaryota</taxon>
        <taxon>Ichthyosporea</taxon>
        <taxon>Ichthyophonida</taxon>
        <taxon>Sphaeroforma</taxon>
    </lineage>
</organism>
<accession>A0A0L0FJH5</accession>
<evidence type="ECO:0000259" key="12">
    <source>
        <dbReference type="Pfam" id="PF00755"/>
    </source>
</evidence>
<dbReference type="Pfam" id="PF00755">
    <property type="entry name" value="Carn_acyltransf"/>
    <property type="match status" value="1"/>
</dbReference>
<keyword evidence="3 11" id="KW-0808">Transferase</keyword>
<protein>
    <recommendedName>
        <fullName evidence="12">Choline/carnitine acyltransferase domain-containing protein</fullName>
    </recommendedName>
</protein>
<dbReference type="GeneID" id="25911823"/>
<name>A0A0L0FJH5_9EUKA</name>
<dbReference type="PANTHER" id="PTHR22589">
    <property type="entry name" value="CARNITINE O-ACYLTRANSFERASE"/>
    <property type="match status" value="1"/>
</dbReference>
<dbReference type="RefSeq" id="XP_014150075.1">
    <property type="nucleotide sequence ID" value="XM_014294600.1"/>
</dbReference>
<dbReference type="GO" id="GO:0006631">
    <property type="term" value="P:fatty acid metabolic process"/>
    <property type="evidence" value="ECO:0007669"/>
    <property type="project" value="UniProtKB-KW"/>
</dbReference>
<sequence length="476" mass="53364">MCMAQYERVFSTTRLPGMECDELVHLGAYETHHIAVLRKGSWFALDMFHKSGAVLRPYEIEEQLERIIEMADGLKPSVTESRIAALTAGDRTFWAEARRNHFGHGINHYSLSVIESALFCLVLDESTPENSTEEAYLNMHGTGADRWFDKSFTLIVYGNGKAGMNVEHSWADAPVVGHLWEHMCVGEAVEGCYTSAGRCVQRSREYSRTTPLPKPNHLQWSLNDAKAKAVIDQAYTSAQELISDLHLAQLCFDEFGKGLMKQFNVSPDGFLQQALQLTFYKIHKKSCLTYESAMTRTYQLGRTETVRPATAASGVFVKSMSDSAKTNKERLQLMKAACAAHVGRYRDAMSGRGVDRHLFALYVVSQGLGVESQFLKDALSEPWRLSTSQQPQKQTNIWEPQGRHQHLVCSGGGFGPVTDDGYGVSYMVAGEDLCFFHVSSKRSCSETDSVKFGEVLFESLREIREMFYDATSTEDE</sequence>
<evidence type="ECO:0000256" key="10">
    <source>
        <dbReference type="PIRSR" id="PIRSR600542-1"/>
    </source>
</evidence>
<dbReference type="EMBL" id="KQ243222">
    <property type="protein sequence ID" value="KNC76173.1"/>
    <property type="molecule type" value="Genomic_DNA"/>
</dbReference>
<dbReference type="InterPro" id="IPR023213">
    <property type="entry name" value="CAT-like_dom_sf"/>
</dbReference>
<keyword evidence="8" id="KW-0472">Membrane</keyword>
<dbReference type="GO" id="GO:0005739">
    <property type="term" value="C:mitochondrion"/>
    <property type="evidence" value="ECO:0007669"/>
    <property type="project" value="TreeGrafter"/>
</dbReference>
<dbReference type="FunFam" id="3.30.559.10:FF:000002">
    <property type="entry name" value="carnitine O-palmitoyltransferase 1, liver isoform"/>
    <property type="match status" value="1"/>
</dbReference>
<keyword evidence="9 11" id="KW-0012">Acyltransferase</keyword>
<evidence type="ECO:0000256" key="7">
    <source>
        <dbReference type="ARBA" id="ARBA00023098"/>
    </source>
</evidence>
<dbReference type="GO" id="GO:0016020">
    <property type="term" value="C:membrane"/>
    <property type="evidence" value="ECO:0007669"/>
    <property type="project" value="UniProtKB-SubCell"/>
</dbReference>
<dbReference type="AlphaFoldDB" id="A0A0L0FJH5"/>
<dbReference type="GO" id="GO:0004095">
    <property type="term" value="F:carnitine O-palmitoyltransferase activity"/>
    <property type="evidence" value="ECO:0007669"/>
    <property type="project" value="TreeGrafter"/>
</dbReference>
<evidence type="ECO:0000256" key="2">
    <source>
        <dbReference type="ARBA" id="ARBA00005232"/>
    </source>
</evidence>
<keyword evidence="7" id="KW-0443">Lipid metabolism</keyword>
<dbReference type="InterPro" id="IPR000542">
    <property type="entry name" value="Carn_acyl_trans"/>
</dbReference>
<comment type="subcellular location">
    <subcellularLocation>
        <location evidence="1">Membrane</location>
        <topology evidence="1">Multi-pass membrane protein</topology>
    </subcellularLocation>
</comment>
<evidence type="ECO:0000313" key="13">
    <source>
        <dbReference type="EMBL" id="KNC76173.1"/>
    </source>
</evidence>